<dbReference type="RefSeq" id="WP_040065164.1">
    <property type="nucleotide sequence ID" value="NZ_JXDG01000016.1"/>
</dbReference>
<keyword evidence="1 3" id="KW-0378">Hydrolase</keyword>
<dbReference type="AlphaFoldDB" id="A0A0C2I657"/>
<dbReference type="InterPro" id="IPR050266">
    <property type="entry name" value="AB_hydrolase_sf"/>
</dbReference>
<dbReference type="OrthoDB" id="9780765at2"/>
<sequence>MAYFEHEGCTLHYEEYGHGAPVLLVHGLGSSTLDWEMQVPALAAHYRVILMDMRGHGRSDKPRQRYSIAGYSADVLALIEHLKLDRVHLVGISMGGMIGFQLAVDQPQTLSSLCVVNSMPEVKVRKPGDYLQWASRWILGRLLGLRNIGRILGRVLFPKPGQADLRRKITERWATNDKRAYLASFDAIVGWGVQERLARITCPTLIVSADHDYTPVAMKESYVKLIPDARLVVIADSRHATPLDQPQVFNQTLLEFLNAVETTPQDH</sequence>
<dbReference type="STRING" id="226910.UCMB321_1611"/>
<dbReference type="EMBL" id="JXDG01000016">
    <property type="protein sequence ID" value="KIH84651.1"/>
    <property type="molecule type" value="Genomic_DNA"/>
</dbReference>
<keyword evidence="4" id="KW-1185">Reference proteome</keyword>
<dbReference type="PANTHER" id="PTHR43798">
    <property type="entry name" value="MONOACYLGLYCEROL LIPASE"/>
    <property type="match status" value="1"/>
</dbReference>
<protein>
    <submittedName>
        <fullName evidence="3">Beta-ketoadipate enol-lactone hydrolase</fullName>
    </submittedName>
</protein>
<organism evidence="3 4">
    <name type="scientific">Pseudomonas batumici</name>
    <dbReference type="NCBI Taxonomy" id="226910"/>
    <lineage>
        <taxon>Bacteria</taxon>
        <taxon>Pseudomonadati</taxon>
        <taxon>Pseudomonadota</taxon>
        <taxon>Gammaproteobacteria</taxon>
        <taxon>Pseudomonadales</taxon>
        <taxon>Pseudomonadaceae</taxon>
        <taxon>Pseudomonas</taxon>
    </lineage>
</organism>
<gene>
    <name evidence="3" type="ORF">UCMB321_1611</name>
</gene>
<name>A0A0C2I657_9PSED</name>
<dbReference type="Proteomes" id="UP000031535">
    <property type="component" value="Unassembled WGS sequence"/>
</dbReference>
<proteinExistence type="predicted"/>
<dbReference type="InterPro" id="IPR029058">
    <property type="entry name" value="AB_hydrolase_fold"/>
</dbReference>
<accession>A0A0C2I657</accession>
<dbReference type="Gene3D" id="3.40.50.1820">
    <property type="entry name" value="alpha/beta hydrolase"/>
    <property type="match status" value="1"/>
</dbReference>
<dbReference type="Pfam" id="PF00561">
    <property type="entry name" value="Abhydrolase_1"/>
    <property type="match status" value="1"/>
</dbReference>
<evidence type="ECO:0000313" key="3">
    <source>
        <dbReference type="EMBL" id="KIH84651.1"/>
    </source>
</evidence>
<reference evidence="3 4" key="1">
    <citation type="submission" date="2015-01" db="EMBL/GenBank/DDBJ databases">
        <title>Complete genome of Pseudomonas batumici UCM B-321 producer of the batumin antibiotic with strong antistaphilococcal and potential anticancer activity.</title>
        <authorList>
            <person name="Klochko V.V."/>
            <person name="Zelena L.B."/>
            <person name="Elena K.A."/>
            <person name="Reva O.N."/>
        </authorList>
    </citation>
    <scope>NUCLEOTIDE SEQUENCE [LARGE SCALE GENOMIC DNA]</scope>
    <source>
        <strain evidence="3 4">UCM B-321</strain>
    </source>
</reference>
<dbReference type="InterPro" id="IPR000073">
    <property type="entry name" value="AB_hydrolase_1"/>
</dbReference>
<dbReference type="SUPFAM" id="SSF53474">
    <property type="entry name" value="alpha/beta-Hydrolases"/>
    <property type="match status" value="1"/>
</dbReference>
<evidence type="ECO:0000313" key="4">
    <source>
        <dbReference type="Proteomes" id="UP000031535"/>
    </source>
</evidence>
<feature type="domain" description="AB hydrolase-1" evidence="2">
    <location>
        <begin position="21"/>
        <end position="124"/>
    </location>
</feature>
<evidence type="ECO:0000259" key="2">
    <source>
        <dbReference type="Pfam" id="PF00561"/>
    </source>
</evidence>
<dbReference type="PATRIC" id="fig|226910.6.peg.1602"/>
<evidence type="ECO:0000256" key="1">
    <source>
        <dbReference type="ARBA" id="ARBA00022801"/>
    </source>
</evidence>
<comment type="caution">
    <text evidence="3">The sequence shown here is derived from an EMBL/GenBank/DDBJ whole genome shotgun (WGS) entry which is preliminary data.</text>
</comment>
<dbReference type="GO" id="GO:0016020">
    <property type="term" value="C:membrane"/>
    <property type="evidence" value="ECO:0007669"/>
    <property type="project" value="TreeGrafter"/>
</dbReference>
<dbReference type="GO" id="GO:0016787">
    <property type="term" value="F:hydrolase activity"/>
    <property type="evidence" value="ECO:0007669"/>
    <property type="project" value="UniProtKB-KW"/>
</dbReference>
<dbReference type="PANTHER" id="PTHR43798:SF31">
    <property type="entry name" value="AB HYDROLASE SUPERFAMILY PROTEIN YCLE"/>
    <property type="match status" value="1"/>
</dbReference>
<dbReference type="PRINTS" id="PR00111">
    <property type="entry name" value="ABHYDROLASE"/>
</dbReference>